<evidence type="ECO:0000256" key="1">
    <source>
        <dbReference type="ARBA" id="ARBA00022801"/>
    </source>
</evidence>
<dbReference type="GO" id="GO:0004331">
    <property type="term" value="F:fructose-2,6-bisphosphate 2-phosphatase activity"/>
    <property type="evidence" value="ECO:0007669"/>
    <property type="project" value="TreeGrafter"/>
</dbReference>
<dbReference type="GO" id="GO:0043456">
    <property type="term" value="P:regulation of pentose-phosphate shunt"/>
    <property type="evidence" value="ECO:0007669"/>
    <property type="project" value="TreeGrafter"/>
</dbReference>
<feature type="active site" description="Proton donor/acceptor" evidence="2">
    <location>
        <position position="104"/>
    </location>
</feature>
<evidence type="ECO:0008006" key="7">
    <source>
        <dbReference type="Google" id="ProtNLM"/>
    </source>
</evidence>
<protein>
    <recommendedName>
        <fullName evidence="7">Phosphoglycerate mutase</fullName>
    </recommendedName>
</protein>
<dbReference type="SUPFAM" id="SSF53254">
    <property type="entry name" value="Phosphoglycerate mutase-like"/>
    <property type="match status" value="1"/>
</dbReference>
<keyword evidence="6" id="KW-1185">Reference proteome</keyword>
<dbReference type="InterPro" id="IPR013078">
    <property type="entry name" value="His_Pase_superF_clade-1"/>
</dbReference>
<evidence type="ECO:0000313" key="6">
    <source>
        <dbReference type="Proteomes" id="UP000051568"/>
    </source>
</evidence>
<dbReference type="PANTHER" id="PTHR46517">
    <property type="entry name" value="FRUCTOSE-2,6-BISPHOSPHATASE TIGAR"/>
    <property type="match status" value="1"/>
</dbReference>
<dbReference type="InterPro" id="IPR051695">
    <property type="entry name" value="Phosphoglycerate_Mutase"/>
</dbReference>
<evidence type="ECO:0000313" key="5">
    <source>
        <dbReference type="EMBL" id="KRN67238.1"/>
    </source>
</evidence>
<sequence>MLKVYSPFSHSQTGSVIIKKFTVYLIRHGETYLNKFDRMQGWADAPLTEKGIQDAHQAAQKVQNVHFDQAFSSDLSRAVNTAHIILKDTHNDSLQVTQLKNIREAFFGYFEGANGPETWDTICRPLGYSGIDDFLSEHTFYEARDAMHAADPFKVAEDAQTFKKRILAGVDQLAEQAHDGETLLVVSHMDAIRSLIQLLNPQIDVHLPIKNGSLNILNFTDNHAEVVAYDK</sequence>
<dbReference type="Proteomes" id="UP000051568">
    <property type="component" value="Unassembled WGS sequence"/>
</dbReference>
<dbReference type="PATRIC" id="fig|319652.3.peg.780"/>
<dbReference type="CDD" id="cd07067">
    <property type="entry name" value="HP_PGM_like"/>
    <property type="match status" value="1"/>
</dbReference>
<accession>A0A0R2IUL1</accession>
<dbReference type="Pfam" id="PF00300">
    <property type="entry name" value="His_Phos_1"/>
    <property type="match status" value="2"/>
</dbReference>
<proteinExistence type="predicted"/>
<organism evidence="5 6">
    <name type="scientific">Pediococcus cellicola</name>
    <dbReference type="NCBI Taxonomy" id="319652"/>
    <lineage>
        <taxon>Bacteria</taxon>
        <taxon>Bacillati</taxon>
        <taxon>Bacillota</taxon>
        <taxon>Bacilli</taxon>
        <taxon>Lactobacillales</taxon>
        <taxon>Lactobacillaceae</taxon>
        <taxon>Pediococcus</taxon>
    </lineage>
</organism>
<dbReference type="GO" id="GO:0005829">
    <property type="term" value="C:cytosol"/>
    <property type="evidence" value="ECO:0007669"/>
    <property type="project" value="TreeGrafter"/>
</dbReference>
<feature type="active site" description="Tele-phosphohistidine intermediate" evidence="2">
    <location>
        <position position="28"/>
    </location>
</feature>
<feature type="site" description="Transition state stabilizer" evidence="4">
    <location>
        <position position="188"/>
    </location>
</feature>
<dbReference type="PANTHER" id="PTHR46517:SF1">
    <property type="entry name" value="FRUCTOSE-2,6-BISPHOSPHATASE TIGAR"/>
    <property type="match status" value="1"/>
</dbReference>
<dbReference type="SMART" id="SM00855">
    <property type="entry name" value="PGAM"/>
    <property type="match status" value="1"/>
</dbReference>
<evidence type="ECO:0000256" key="2">
    <source>
        <dbReference type="PIRSR" id="PIRSR613078-1"/>
    </source>
</evidence>
<gene>
    <name evidence="5" type="ORF">IV80_GL000773</name>
</gene>
<dbReference type="AlphaFoldDB" id="A0A0R2IUL1"/>
<dbReference type="EMBL" id="JQBR01000002">
    <property type="protein sequence ID" value="KRN67238.1"/>
    <property type="molecule type" value="Genomic_DNA"/>
</dbReference>
<feature type="binding site" evidence="3">
    <location>
        <begin position="27"/>
        <end position="34"/>
    </location>
    <ligand>
        <name>substrate</name>
    </ligand>
</feature>
<dbReference type="InterPro" id="IPR029033">
    <property type="entry name" value="His_PPase_superfam"/>
</dbReference>
<feature type="binding site" evidence="3">
    <location>
        <position position="77"/>
    </location>
    <ligand>
        <name>substrate</name>
    </ligand>
</feature>
<dbReference type="STRING" id="319652.IV80_GL000773"/>
<dbReference type="Gene3D" id="3.40.50.1240">
    <property type="entry name" value="Phosphoglycerate mutase-like"/>
    <property type="match status" value="1"/>
</dbReference>
<reference evidence="5 6" key="1">
    <citation type="journal article" date="2015" name="Genome Announc.">
        <title>Expanding the biotechnology potential of lactobacilli through comparative genomics of 213 strains and associated genera.</title>
        <authorList>
            <person name="Sun Z."/>
            <person name="Harris H.M."/>
            <person name="McCann A."/>
            <person name="Guo C."/>
            <person name="Argimon S."/>
            <person name="Zhang W."/>
            <person name="Yang X."/>
            <person name="Jeffery I.B."/>
            <person name="Cooney J.C."/>
            <person name="Kagawa T.F."/>
            <person name="Liu W."/>
            <person name="Song Y."/>
            <person name="Salvetti E."/>
            <person name="Wrobel A."/>
            <person name="Rasinkangas P."/>
            <person name="Parkhill J."/>
            <person name="Rea M.C."/>
            <person name="O'Sullivan O."/>
            <person name="Ritari J."/>
            <person name="Douillard F.P."/>
            <person name="Paul Ross R."/>
            <person name="Yang R."/>
            <person name="Briner A.E."/>
            <person name="Felis G.E."/>
            <person name="de Vos W.M."/>
            <person name="Barrangou R."/>
            <person name="Klaenhammer T.R."/>
            <person name="Caufield P.W."/>
            <person name="Cui Y."/>
            <person name="Zhang H."/>
            <person name="O'Toole P.W."/>
        </authorList>
    </citation>
    <scope>NUCLEOTIDE SEQUENCE [LARGE SCALE GENOMIC DNA]</scope>
    <source>
        <strain evidence="5 6">DSM 17757</strain>
    </source>
</reference>
<keyword evidence="1" id="KW-0378">Hydrolase</keyword>
<name>A0A0R2IUL1_9LACO</name>
<comment type="caution">
    <text evidence="5">The sequence shown here is derived from an EMBL/GenBank/DDBJ whole genome shotgun (WGS) entry which is preliminary data.</text>
</comment>
<dbReference type="OrthoDB" id="4131070at2"/>
<dbReference type="RefSeq" id="WP_057748951.1">
    <property type="nucleotide sequence ID" value="NZ_BJVH01000003.1"/>
</dbReference>
<evidence type="ECO:0000256" key="4">
    <source>
        <dbReference type="PIRSR" id="PIRSR613078-3"/>
    </source>
</evidence>
<dbReference type="GO" id="GO:0045820">
    <property type="term" value="P:negative regulation of glycolytic process"/>
    <property type="evidence" value="ECO:0007669"/>
    <property type="project" value="TreeGrafter"/>
</dbReference>
<evidence type="ECO:0000256" key="3">
    <source>
        <dbReference type="PIRSR" id="PIRSR613078-2"/>
    </source>
</evidence>